<name>A0A561SM42_9PSEU</name>
<accession>A0A561SM42</accession>
<dbReference type="Pfam" id="PF13473">
    <property type="entry name" value="Cupredoxin_1"/>
    <property type="match status" value="1"/>
</dbReference>
<feature type="compositionally biased region" description="Gly residues" evidence="1">
    <location>
        <begin position="62"/>
        <end position="71"/>
    </location>
</feature>
<feature type="region of interest" description="Disordered" evidence="1">
    <location>
        <begin position="237"/>
        <end position="288"/>
    </location>
</feature>
<organism evidence="3 4">
    <name type="scientific">Pseudonocardia hierapolitana</name>
    <dbReference type="NCBI Taxonomy" id="1128676"/>
    <lineage>
        <taxon>Bacteria</taxon>
        <taxon>Bacillati</taxon>
        <taxon>Actinomycetota</taxon>
        <taxon>Actinomycetes</taxon>
        <taxon>Pseudonocardiales</taxon>
        <taxon>Pseudonocardiaceae</taxon>
        <taxon>Pseudonocardia</taxon>
    </lineage>
</organism>
<evidence type="ECO:0000256" key="1">
    <source>
        <dbReference type="SAM" id="MobiDB-lite"/>
    </source>
</evidence>
<dbReference type="SUPFAM" id="SSF49503">
    <property type="entry name" value="Cupredoxins"/>
    <property type="match status" value="1"/>
</dbReference>
<dbReference type="PANTHER" id="PTHR36507">
    <property type="entry name" value="BLL1555 PROTEIN"/>
    <property type="match status" value="1"/>
</dbReference>
<sequence length="288" mass="28506">MDPMKSRRWIAAAALAAAVVFLVMVTGEHGPAAPRATPAPVSSSGAVLASDGGPPENDDGDGGNGGGGGGEAADREELIGALQALLDALGVSADELAEGADNSACGNGGQDKSDSGNGNDNNGGSNNGSNNKDKDKDKDKDKANGGCEQSEPASAGESAGATITIKGFAFGQPLTVAPGTTVEVVNTDAAPHNVTATDRSFKTSNLNQDETATFTAPTTPGRYEFTCTLHPEMTGTLIVEAGAGGQGGSRSSEPATGSQRGGGHDSSGQHESTAPERENTGGGSSDGY</sequence>
<dbReference type="OrthoDB" id="574459at2"/>
<keyword evidence="4" id="KW-1185">Reference proteome</keyword>
<feature type="domain" description="EfeO-type cupredoxin-like" evidence="2">
    <location>
        <begin position="159"/>
        <end position="239"/>
    </location>
</feature>
<dbReference type="PANTHER" id="PTHR36507:SF1">
    <property type="entry name" value="BLL1555 PROTEIN"/>
    <property type="match status" value="1"/>
</dbReference>
<reference evidence="3 4" key="1">
    <citation type="submission" date="2019-06" db="EMBL/GenBank/DDBJ databases">
        <title>Sequencing the genomes of 1000 actinobacteria strains.</title>
        <authorList>
            <person name="Klenk H.-P."/>
        </authorList>
    </citation>
    <scope>NUCLEOTIDE SEQUENCE [LARGE SCALE GENOMIC DNA]</scope>
    <source>
        <strain evidence="3 4">DSM 45671</strain>
    </source>
</reference>
<dbReference type="InterPro" id="IPR052721">
    <property type="entry name" value="ET_Amicyanin"/>
</dbReference>
<dbReference type="Gene3D" id="2.60.40.420">
    <property type="entry name" value="Cupredoxins - blue copper proteins"/>
    <property type="match status" value="1"/>
</dbReference>
<feature type="compositionally biased region" description="Basic and acidic residues" evidence="1">
    <location>
        <begin position="131"/>
        <end position="143"/>
    </location>
</feature>
<dbReference type="Proteomes" id="UP000321261">
    <property type="component" value="Unassembled WGS sequence"/>
</dbReference>
<evidence type="ECO:0000313" key="3">
    <source>
        <dbReference type="EMBL" id="TWF75941.1"/>
    </source>
</evidence>
<protein>
    <submittedName>
        <fullName evidence="3">Plastocyanin</fullName>
    </submittedName>
</protein>
<evidence type="ECO:0000313" key="4">
    <source>
        <dbReference type="Proteomes" id="UP000321261"/>
    </source>
</evidence>
<dbReference type="InterPro" id="IPR028096">
    <property type="entry name" value="EfeO_Cupredoxin"/>
</dbReference>
<gene>
    <name evidence="3" type="ORF">FHX44_111828</name>
</gene>
<comment type="caution">
    <text evidence="3">The sequence shown here is derived from an EMBL/GenBank/DDBJ whole genome shotgun (WGS) entry which is preliminary data.</text>
</comment>
<feature type="region of interest" description="Disordered" evidence="1">
    <location>
        <begin position="30"/>
        <end position="73"/>
    </location>
</feature>
<proteinExistence type="predicted"/>
<evidence type="ECO:0000259" key="2">
    <source>
        <dbReference type="Pfam" id="PF13473"/>
    </source>
</evidence>
<dbReference type="AlphaFoldDB" id="A0A561SM42"/>
<dbReference type="EMBL" id="VIWU01000001">
    <property type="protein sequence ID" value="TWF75941.1"/>
    <property type="molecule type" value="Genomic_DNA"/>
</dbReference>
<feature type="compositionally biased region" description="Polar residues" evidence="1">
    <location>
        <begin position="249"/>
        <end position="258"/>
    </location>
</feature>
<feature type="compositionally biased region" description="Low complexity" evidence="1">
    <location>
        <begin position="115"/>
        <end position="130"/>
    </location>
</feature>
<feature type="compositionally biased region" description="Low complexity" evidence="1">
    <location>
        <begin position="144"/>
        <end position="159"/>
    </location>
</feature>
<dbReference type="InterPro" id="IPR008972">
    <property type="entry name" value="Cupredoxin"/>
</dbReference>
<feature type="region of interest" description="Disordered" evidence="1">
    <location>
        <begin position="101"/>
        <end position="159"/>
    </location>
</feature>